<gene>
    <name evidence="2" type="ORF">U14_03082</name>
</gene>
<dbReference type="InterPro" id="IPR000944">
    <property type="entry name" value="Tscrpt_reg_Rrf2"/>
</dbReference>
<dbReference type="PANTHER" id="PTHR33221">
    <property type="entry name" value="WINGED HELIX-TURN-HELIX TRANSCRIPTIONAL REGULATOR, RRF2 FAMILY"/>
    <property type="match status" value="1"/>
</dbReference>
<keyword evidence="3" id="KW-1185">Reference proteome</keyword>
<dbReference type="InterPro" id="IPR036390">
    <property type="entry name" value="WH_DNA-bd_sf"/>
</dbReference>
<dbReference type="HOGENOM" id="CLU_107144_1_1_0"/>
<dbReference type="PANTHER" id="PTHR33221:SF5">
    <property type="entry name" value="HTH-TYPE TRANSCRIPTIONAL REGULATOR ISCR"/>
    <property type="match status" value="1"/>
</dbReference>
<dbReference type="AlphaFoldDB" id="A0A081BN70"/>
<dbReference type="STRING" id="1499966.U14_03082"/>
<dbReference type="GO" id="GO:0003677">
    <property type="term" value="F:DNA binding"/>
    <property type="evidence" value="ECO:0007669"/>
    <property type="project" value="UniProtKB-KW"/>
</dbReference>
<evidence type="ECO:0000313" key="3">
    <source>
        <dbReference type="Proteomes" id="UP000030700"/>
    </source>
</evidence>
<dbReference type="InterPro" id="IPR036388">
    <property type="entry name" value="WH-like_DNA-bd_sf"/>
</dbReference>
<dbReference type="Pfam" id="PF02082">
    <property type="entry name" value="Rrf2"/>
    <property type="match status" value="1"/>
</dbReference>
<reference evidence="2" key="1">
    <citation type="journal article" date="2015" name="PeerJ">
        <title>First genomic representation of candidate bacterial phylum KSB3 points to enhanced environmental sensing as a trigger of wastewater bulking.</title>
        <authorList>
            <person name="Sekiguchi Y."/>
            <person name="Ohashi A."/>
            <person name="Parks D.H."/>
            <person name="Yamauchi T."/>
            <person name="Tyson G.W."/>
            <person name="Hugenholtz P."/>
        </authorList>
    </citation>
    <scope>NUCLEOTIDE SEQUENCE [LARGE SCALE GENOMIC DNA]</scope>
</reference>
<dbReference type="GO" id="GO:0003700">
    <property type="term" value="F:DNA-binding transcription factor activity"/>
    <property type="evidence" value="ECO:0007669"/>
    <property type="project" value="TreeGrafter"/>
</dbReference>
<sequence length="143" mass="15965">MKLSRKGEYACLAMLDLAEHYGDGFIKSTDIAQRKEIPKSYLEQILLILSRSRYIRSARGNEGGHQLTKPPSEISVAEIVRLIDGALAPVESVSEFFYASTPIEQSAGFVTLFRDIRDYISNKLEQTSFADLISSNNRSDSLS</sequence>
<organism evidence="2">
    <name type="scientific">Candidatus Moduliflexus flocculans</name>
    <dbReference type="NCBI Taxonomy" id="1499966"/>
    <lineage>
        <taxon>Bacteria</taxon>
        <taxon>Candidatus Moduliflexota</taxon>
        <taxon>Candidatus Moduliflexia</taxon>
        <taxon>Candidatus Moduliflexales</taxon>
        <taxon>Candidatus Moduliflexaceae</taxon>
    </lineage>
</organism>
<protein>
    <submittedName>
        <fullName evidence="2">Transcriptional regulator, BadM/Rrf2 family</fullName>
    </submittedName>
</protein>
<dbReference type="GO" id="GO:0005829">
    <property type="term" value="C:cytosol"/>
    <property type="evidence" value="ECO:0007669"/>
    <property type="project" value="TreeGrafter"/>
</dbReference>
<dbReference type="SUPFAM" id="SSF46785">
    <property type="entry name" value="Winged helix' DNA-binding domain"/>
    <property type="match status" value="1"/>
</dbReference>
<name>A0A081BN70_9BACT</name>
<proteinExistence type="predicted"/>
<keyword evidence="1" id="KW-0238">DNA-binding</keyword>
<dbReference type="Proteomes" id="UP000030700">
    <property type="component" value="Unassembled WGS sequence"/>
</dbReference>
<dbReference type="PROSITE" id="PS51197">
    <property type="entry name" value="HTH_RRF2_2"/>
    <property type="match status" value="1"/>
</dbReference>
<accession>A0A081BN70</accession>
<dbReference type="EMBL" id="DF820457">
    <property type="protein sequence ID" value="GAK51836.1"/>
    <property type="molecule type" value="Genomic_DNA"/>
</dbReference>
<evidence type="ECO:0000313" key="2">
    <source>
        <dbReference type="EMBL" id="GAK51836.1"/>
    </source>
</evidence>
<evidence type="ECO:0000256" key="1">
    <source>
        <dbReference type="ARBA" id="ARBA00023125"/>
    </source>
</evidence>
<dbReference type="Gene3D" id="1.10.10.10">
    <property type="entry name" value="Winged helix-like DNA-binding domain superfamily/Winged helix DNA-binding domain"/>
    <property type="match status" value="1"/>
</dbReference>
<dbReference type="NCBIfam" id="TIGR00738">
    <property type="entry name" value="rrf2_super"/>
    <property type="match status" value="1"/>
</dbReference>